<dbReference type="GO" id="GO:0009279">
    <property type="term" value="C:cell outer membrane"/>
    <property type="evidence" value="ECO:0007669"/>
    <property type="project" value="UniProtKB-SubCell"/>
</dbReference>
<accession>A0A4Q0QPT1</accession>
<evidence type="ECO:0000259" key="18">
    <source>
        <dbReference type="Pfam" id="PF07715"/>
    </source>
</evidence>
<dbReference type="GO" id="GO:0015344">
    <property type="term" value="F:siderophore uptake transmembrane transporter activity"/>
    <property type="evidence" value="ECO:0007669"/>
    <property type="project" value="TreeGrafter"/>
</dbReference>
<sequence length="779" mass="84121">MKNDTGKAGSAWGFQDVTDFQLSSRDDTRRRQIHLLFFGAVSTFALSVPLGDVQAQTQIPAVTVDAPAQRARPAAIASSRRSAATRASRANRRAPAQQAAPAQSASNGAAGERANGPVRGFVATRSGTATKTDTALIETPQSVSVVTTDQVRNQGAVSIGEALRYTAGVSGDVNGGSDTRFGALQIRGFDTTMSGLYVDGLRIPSSSYVHFNGLDPYGAERIEVLKGPSSAMYGGSGTGGILNYVTKLPTAQQFGEVSISGGSFNRYQGQFDMGGPANKEGTVLWRLTGVVRDGETQVDFTKDNRVFIAPAVTFKPNEDTTITLLANYQRDRAGWGLQFLPASGTVWPNNGRTIPVSFFAGVPSFNAFNTEIATAGYQLSHDFTNNITFRQNLRYAYQHNEEKTFYGTGYTDEAAGQLGRFGSYSNSYINSFAVDNQLQGKFTTGIFNHTTLVGIDYRNTAFRDTAFSVATSSPEINVFNPVYSYDWTIGAMNDNTGVKQSQLGLYAQDQIKLGRLSFQLGGRQDFVTTQLDSGISNTSVSKDASAFTGRAAVMYNFDNGIAPYFSYSESFLPVLATGPGGQMLNPETGVQYEVGVKYQPLGWNALFTFAAFDLTRDNVAVYVPAMTFYEQIGQVKSRGIELEGTMSLADGWNLRVAYAYVDAMVTQDPVNVGKAPVTVPLNRASLWSDYTLQNGPLAGLQFGGGIRYVGATWGDDANTFKVGSSTVLDALLAYTRDNWRLSLNVTNLADTRYVAACYGLSGCMYAEGRKAIGKLTYRW</sequence>
<evidence type="ECO:0000256" key="4">
    <source>
        <dbReference type="ARBA" id="ARBA00022452"/>
    </source>
</evidence>
<feature type="domain" description="TonB-dependent receptor-like beta-barrel" evidence="17">
    <location>
        <begin position="316"/>
        <end position="748"/>
    </location>
</feature>
<evidence type="ECO:0000256" key="8">
    <source>
        <dbReference type="ARBA" id="ARBA00023004"/>
    </source>
</evidence>
<dbReference type="InterPro" id="IPR036942">
    <property type="entry name" value="Beta-barrel_TonB_sf"/>
</dbReference>
<evidence type="ECO:0000259" key="17">
    <source>
        <dbReference type="Pfam" id="PF00593"/>
    </source>
</evidence>
<dbReference type="PROSITE" id="PS52016">
    <property type="entry name" value="TONB_DEPENDENT_REC_3"/>
    <property type="match status" value="1"/>
</dbReference>
<dbReference type="Proteomes" id="UP000290174">
    <property type="component" value="Unassembled WGS sequence"/>
</dbReference>
<keyword evidence="11 14" id="KW-0472">Membrane</keyword>
<keyword evidence="6 14" id="KW-0812">Transmembrane</keyword>
<dbReference type="PANTHER" id="PTHR32552:SF68">
    <property type="entry name" value="FERRICHROME OUTER MEMBRANE TRANSPORTER_PHAGE RECEPTOR"/>
    <property type="match status" value="1"/>
</dbReference>
<feature type="region of interest" description="Disordered" evidence="16">
    <location>
        <begin position="66"/>
        <end position="116"/>
    </location>
</feature>
<comment type="subcellular location">
    <subcellularLocation>
        <location evidence="1 14">Cell outer membrane</location>
        <topology evidence="1 14">Multi-pass membrane protein</topology>
    </subcellularLocation>
</comment>
<evidence type="ECO:0000256" key="10">
    <source>
        <dbReference type="ARBA" id="ARBA00023077"/>
    </source>
</evidence>
<keyword evidence="9" id="KW-0406">Ion transport</keyword>
<feature type="compositionally biased region" description="Low complexity" evidence="16">
    <location>
        <begin position="66"/>
        <end position="110"/>
    </location>
</feature>
<keyword evidence="8" id="KW-0408">Iron</keyword>
<evidence type="ECO:0000256" key="16">
    <source>
        <dbReference type="SAM" id="MobiDB-lite"/>
    </source>
</evidence>
<dbReference type="CDD" id="cd01347">
    <property type="entry name" value="ligand_gated_channel"/>
    <property type="match status" value="1"/>
</dbReference>
<dbReference type="GO" id="GO:0038023">
    <property type="term" value="F:signaling receptor activity"/>
    <property type="evidence" value="ECO:0007669"/>
    <property type="project" value="InterPro"/>
</dbReference>
<dbReference type="InterPro" id="IPR039426">
    <property type="entry name" value="TonB-dep_rcpt-like"/>
</dbReference>
<keyword evidence="7" id="KW-0732">Signal</keyword>
<protein>
    <submittedName>
        <fullName evidence="19">TonB-dependent siderophore receptor</fullName>
    </submittedName>
</protein>
<keyword evidence="10 15" id="KW-0798">TonB box</keyword>
<proteinExistence type="inferred from homology"/>
<dbReference type="InterPro" id="IPR000531">
    <property type="entry name" value="Beta-barrel_TonB"/>
</dbReference>
<dbReference type="PANTHER" id="PTHR32552">
    <property type="entry name" value="FERRICHROME IRON RECEPTOR-RELATED"/>
    <property type="match status" value="1"/>
</dbReference>
<evidence type="ECO:0000256" key="15">
    <source>
        <dbReference type="RuleBase" id="RU003357"/>
    </source>
</evidence>
<dbReference type="GO" id="GO:0015891">
    <property type="term" value="P:siderophore transport"/>
    <property type="evidence" value="ECO:0007669"/>
    <property type="project" value="InterPro"/>
</dbReference>
<dbReference type="InterPro" id="IPR010105">
    <property type="entry name" value="TonB_sidphr_rcpt"/>
</dbReference>
<feature type="domain" description="TonB-dependent receptor plug" evidence="18">
    <location>
        <begin position="137"/>
        <end position="241"/>
    </location>
</feature>
<keyword evidence="13 14" id="KW-0998">Cell outer membrane</keyword>
<organism evidence="19 20">
    <name type="scientific">Bradyrhizobium zhanjiangense</name>
    <dbReference type="NCBI Taxonomy" id="1325107"/>
    <lineage>
        <taxon>Bacteria</taxon>
        <taxon>Pseudomonadati</taxon>
        <taxon>Pseudomonadota</taxon>
        <taxon>Alphaproteobacteria</taxon>
        <taxon>Hyphomicrobiales</taxon>
        <taxon>Nitrobacteraceae</taxon>
        <taxon>Bradyrhizobium</taxon>
    </lineage>
</organism>
<dbReference type="EMBL" id="RKMK01000011">
    <property type="protein sequence ID" value="RXG97270.1"/>
    <property type="molecule type" value="Genomic_DNA"/>
</dbReference>
<reference evidence="19 20" key="1">
    <citation type="submission" date="2018-11" db="EMBL/GenBank/DDBJ databases">
        <title>Bradyrhizobium sp. nov., isolated from effective nodules of peanut in China.</title>
        <authorList>
            <person name="Li Y."/>
        </authorList>
    </citation>
    <scope>NUCLEOTIDE SEQUENCE [LARGE SCALE GENOMIC DNA]</scope>
    <source>
        <strain evidence="19 20">CCBAU 51770</strain>
    </source>
</reference>
<keyword evidence="5" id="KW-0410">Iron transport</keyword>
<dbReference type="Gene3D" id="2.40.170.20">
    <property type="entry name" value="TonB-dependent receptor, beta-barrel domain"/>
    <property type="match status" value="1"/>
</dbReference>
<dbReference type="Pfam" id="PF00593">
    <property type="entry name" value="TonB_dep_Rec_b-barrel"/>
    <property type="match status" value="1"/>
</dbReference>
<evidence type="ECO:0000256" key="7">
    <source>
        <dbReference type="ARBA" id="ARBA00022729"/>
    </source>
</evidence>
<evidence type="ECO:0000256" key="5">
    <source>
        <dbReference type="ARBA" id="ARBA00022496"/>
    </source>
</evidence>
<evidence type="ECO:0000256" key="6">
    <source>
        <dbReference type="ARBA" id="ARBA00022692"/>
    </source>
</evidence>
<evidence type="ECO:0000256" key="12">
    <source>
        <dbReference type="ARBA" id="ARBA00023170"/>
    </source>
</evidence>
<evidence type="ECO:0000256" key="1">
    <source>
        <dbReference type="ARBA" id="ARBA00004571"/>
    </source>
</evidence>
<dbReference type="InterPro" id="IPR037066">
    <property type="entry name" value="Plug_dom_sf"/>
</dbReference>
<keyword evidence="4 14" id="KW-1134">Transmembrane beta strand</keyword>
<comment type="caution">
    <text evidence="19">The sequence shown here is derived from an EMBL/GenBank/DDBJ whole genome shotgun (WGS) entry which is preliminary data.</text>
</comment>
<gene>
    <name evidence="19" type="ORF">EAS61_14775</name>
</gene>
<evidence type="ECO:0000313" key="20">
    <source>
        <dbReference type="Proteomes" id="UP000290174"/>
    </source>
</evidence>
<evidence type="ECO:0000256" key="13">
    <source>
        <dbReference type="ARBA" id="ARBA00023237"/>
    </source>
</evidence>
<dbReference type="InterPro" id="IPR012910">
    <property type="entry name" value="Plug_dom"/>
</dbReference>
<keyword evidence="3 14" id="KW-0813">Transport</keyword>
<comment type="similarity">
    <text evidence="2 14 15">Belongs to the TonB-dependent receptor family.</text>
</comment>
<evidence type="ECO:0000256" key="9">
    <source>
        <dbReference type="ARBA" id="ARBA00023065"/>
    </source>
</evidence>
<dbReference type="NCBIfam" id="TIGR01783">
    <property type="entry name" value="TonB-siderophor"/>
    <property type="match status" value="1"/>
</dbReference>
<dbReference type="AlphaFoldDB" id="A0A4Q0QPT1"/>
<evidence type="ECO:0000313" key="19">
    <source>
        <dbReference type="EMBL" id="RXG97270.1"/>
    </source>
</evidence>
<evidence type="ECO:0000256" key="11">
    <source>
        <dbReference type="ARBA" id="ARBA00023136"/>
    </source>
</evidence>
<dbReference type="FunFam" id="2.170.130.10:FF:000001">
    <property type="entry name" value="Catecholate siderophore TonB-dependent receptor"/>
    <property type="match status" value="1"/>
</dbReference>
<dbReference type="Pfam" id="PF07715">
    <property type="entry name" value="Plug"/>
    <property type="match status" value="1"/>
</dbReference>
<dbReference type="FunFam" id="2.40.170.20:FF:000005">
    <property type="entry name" value="TonB-dependent siderophore receptor"/>
    <property type="match status" value="1"/>
</dbReference>
<evidence type="ECO:0000256" key="14">
    <source>
        <dbReference type="PROSITE-ProRule" id="PRU01360"/>
    </source>
</evidence>
<dbReference type="Gene3D" id="2.170.130.10">
    <property type="entry name" value="TonB-dependent receptor, plug domain"/>
    <property type="match status" value="1"/>
</dbReference>
<keyword evidence="12 19" id="KW-0675">Receptor</keyword>
<evidence type="ECO:0000256" key="3">
    <source>
        <dbReference type="ARBA" id="ARBA00022448"/>
    </source>
</evidence>
<evidence type="ECO:0000256" key="2">
    <source>
        <dbReference type="ARBA" id="ARBA00009810"/>
    </source>
</evidence>
<dbReference type="SUPFAM" id="SSF56935">
    <property type="entry name" value="Porins"/>
    <property type="match status" value="1"/>
</dbReference>
<name>A0A4Q0QPT1_9BRAD</name>